<dbReference type="InterPro" id="IPR035906">
    <property type="entry name" value="MetI-like_sf"/>
</dbReference>
<feature type="transmembrane region" description="Helical" evidence="7">
    <location>
        <begin position="210"/>
        <end position="232"/>
    </location>
</feature>
<comment type="subcellular location">
    <subcellularLocation>
        <location evidence="1 7">Cell membrane</location>
        <topology evidence="1 7">Multi-pass membrane protein</topology>
    </subcellularLocation>
</comment>
<evidence type="ECO:0000256" key="6">
    <source>
        <dbReference type="ARBA" id="ARBA00023136"/>
    </source>
</evidence>
<dbReference type="AlphaFoldDB" id="A0A1G2BI02"/>
<dbReference type="PANTHER" id="PTHR30151:SF0">
    <property type="entry name" value="ABC TRANSPORTER PERMEASE PROTEIN MJ0413-RELATED"/>
    <property type="match status" value="1"/>
</dbReference>
<evidence type="ECO:0000313" key="9">
    <source>
        <dbReference type="EMBL" id="OGY88149.1"/>
    </source>
</evidence>
<protein>
    <submittedName>
        <fullName evidence="9">Sulfate ABC transporter permease</fullName>
    </submittedName>
</protein>
<dbReference type="PANTHER" id="PTHR30151">
    <property type="entry name" value="ALKANE SULFONATE ABC TRANSPORTER-RELATED, MEMBRANE SUBUNIT"/>
    <property type="match status" value="1"/>
</dbReference>
<dbReference type="SUPFAM" id="SSF161098">
    <property type="entry name" value="MetI-like"/>
    <property type="match status" value="1"/>
</dbReference>
<dbReference type="InterPro" id="IPR000515">
    <property type="entry name" value="MetI-like"/>
</dbReference>
<dbReference type="GO" id="GO:0005886">
    <property type="term" value="C:plasma membrane"/>
    <property type="evidence" value="ECO:0007669"/>
    <property type="project" value="UniProtKB-SubCell"/>
</dbReference>
<feature type="transmembrane region" description="Helical" evidence="7">
    <location>
        <begin position="112"/>
        <end position="133"/>
    </location>
</feature>
<organism evidence="9 10">
    <name type="scientific">Candidatus Kerfeldbacteria bacterium RIFOXYB2_FULL_38_14</name>
    <dbReference type="NCBI Taxonomy" id="1798547"/>
    <lineage>
        <taxon>Bacteria</taxon>
        <taxon>Candidatus Kerfeldiibacteriota</taxon>
    </lineage>
</organism>
<evidence type="ECO:0000256" key="5">
    <source>
        <dbReference type="ARBA" id="ARBA00022989"/>
    </source>
</evidence>
<dbReference type="CDD" id="cd06261">
    <property type="entry name" value="TM_PBP2"/>
    <property type="match status" value="1"/>
</dbReference>
<keyword evidence="2 7" id="KW-0813">Transport</keyword>
<name>A0A1G2BI02_9BACT</name>
<dbReference type="Proteomes" id="UP000176420">
    <property type="component" value="Unassembled WGS sequence"/>
</dbReference>
<evidence type="ECO:0000313" key="10">
    <source>
        <dbReference type="Proteomes" id="UP000176420"/>
    </source>
</evidence>
<feature type="transmembrane region" description="Helical" evidence="7">
    <location>
        <begin position="154"/>
        <end position="171"/>
    </location>
</feature>
<dbReference type="EMBL" id="MHKI01000004">
    <property type="protein sequence ID" value="OGY88149.1"/>
    <property type="molecule type" value="Genomic_DNA"/>
</dbReference>
<evidence type="ECO:0000256" key="7">
    <source>
        <dbReference type="RuleBase" id="RU363032"/>
    </source>
</evidence>
<keyword evidence="3" id="KW-1003">Cell membrane</keyword>
<dbReference type="PROSITE" id="PS50928">
    <property type="entry name" value="ABC_TM1"/>
    <property type="match status" value="1"/>
</dbReference>
<keyword evidence="4 7" id="KW-0812">Transmembrane</keyword>
<proteinExistence type="inferred from homology"/>
<feature type="domain" description="ABC transmembrane type-1" evidence="8">
    <location>
        <begin position="48"/>
        <end position="228"/>
    </location>
</feature>
<evidence type="ECO:0000259" key="8">
    <source>
        <dbReference type="PROSITE" id="PS50928"/>
    </source>
</evidence>
<keyword evidence="5 7" id="KW-1133">Transmembrane helix</keyword>
<accession>A0A1G2BI02</accession>
<comment type="similarity">
    <text evidence="7">Belongs to the binding-protein-dependent transport system permease family.</text>
</comment>
<keyword evidence="6 7" id="KW-0472">Membrane</keyword>
<evidence type="ECO:0000256" key="3">
    <source>
        <dbReference type="ARBA" id="ARBA00022475"/>
    </source>
</evidence>
<feature type="transmembrane region" description="Helical" evidence="7">
    <location>
        <begin position="177"/>
        <end position="198"/>
    </location>
</feature>
<evidence type="ECO:0000256" key="4">
    <source>
        <dbReference type="ARBA" id="ARBA00022692"/>
    </source>
</evidence>
<evidence type="ECO:0000256" key="1">
    <source>
        <dbReference type="ARBA" id="ARBA00004651"/>
    </source>
</evidence>
<gene>
    <name evidence="9" type="ORF">A2319_01695</name>
</gene>
<comment type="caution">
    <text evidence="9">The sequence shown here is derived from an EMBL/GenBank/DDBJ whole genome shotgun (WGS) entry which is preliminary data.</text>
</comment>
<feature type="transmembrane region" description="Helical" evidence="7">
    <location>
        <begin position="43"/>
        <end position="73"/>
    </location>
</feature>
<sequence length="243" mass="27676">MIFLLFLLLIWWLLYKIHFWPAWLFPSPRQVFKTLIKGFANHTFIWGILISMRRLFIGFGFALLVGSFVGFLLAKVKIINETVGFLVLGLQTLPSICWLPLALLWFGLNEKAIIFVVIMGSIMSMTIAMESAVKNIPPLFIRAGKMLGVQGWQLFCHVIFPAILPSFITGIKQGWSFAWRSLMSGEMLFITLGLGQLLMIGRQLNDMSQVMAVMLVIIMIGIIFDKLIFGVMENSVRRKWGLK</sequence>
<dbReference type="GO" id="GO:0055085">
    <property type="term" value="P:transmembrane transport"/>
    <property type="evidence" value="ECO:0007669"/>
    <property type="project" value="InterPro"/>
</dbReference>
<dbReference type="Pfam" id="PF00528">
    <property type="entry name" value="BPD_transp_1"/>
    <property type="match status" value="1"/>
</dbReference>
<feature type="transmembrane region" description="Helical" evidence="7">
    <location>
        <begin position="85"/>
        <end position="106"/>
    </location>
</feature>
<reference evidence="9 10" key="1">
    <citation type="journal article" date="2016" name="Nat. Commun.">
        <title>Thousands of microbial genomes shed light on interconnected biogeochemical processes in an aquifer system.</title>
        <authorList>
            <person name="Anantharaman K."/>
            <person name="Brown C.T."/>
            <person name="Hug L.A."/>
            <person name="Sharon I."/>
            <person name="Castelle C.J."/>
            <person name="Probst A.J."/>
            <person name="Thomas B.C."/>
            <person name="Singh A."/>
            <person name="Wilkins M.J."/>
            <person name="Karaoz U."/>
            <person name="Brodie E.L."/>
            <person name="Williams K.H."/>
            <person name="Hubbard S.S."/>
            <person name="Banfield J.F."/>
        </authorList>
    </citation>
    <scope>NUCLEOTIDE SEQUENCE [LARGE SCALE GENOMIC DNA]</scope>
</reference>
<evidence type="ECO:0000256" key="2">
    <source>
        <dbReference type="ARBA" id="ARBA00022448"/>
    </source>
</evidence>
<dbReference type="Gene3D" id="1.10.3720.10">
    <property type="entry name" value="MetI-like"/>
    <property type="match status" value="1"/>
</dbReference>